<keyword evidence="9" id="KW-1185">Reference proteome</keyword>
<dbReference type="Proteomes" id="UP001596031">
    <property type="component" value="Unassembled WGS sequence"/>
</dbReference>
<comment type="subcellular location">
    <subcellularLocation>
        <location evidence="1">Cytoplasm</location>
    </subcellularLocation>
</comment>
<dbReference type="PROSITE" id="PS00552">
    <property type="entry name" value="HTH_MERR_1"/>
    <property type="match status" value="1"/>
</dbReference>
<comment type="caution">
    <text evidence="8">The sequence shown here is derived from an EMBL/GenBank/DDBJ whole genome shotgun (WGS) entry which is preliminary data.</text>
</comment>
<evidence type="ECO:0000256" key="1">
    <source>
        <dbReference type="ARBA" id="ARBA00004496"/>
    </source>
</evidence>
<dbReference type="Pfam" id="PF09278">
    <property type="entry name" value="MerR-DNA-bind"/>
    <property type="match status" value="1"/>
</dbReference>
<dbReference type="RefSeq" id="WP_379717696.1">
    <property type="nucleotide sequence ID" value="NZ_JBHSMS010000015.1"/>
</dbReference>
<keyword evidence="4" id="KW-0238">DNA-binding</keyword>
<evidence type="ECO:0000256" key="6">
    <source>
        <dbReference type="SAM" id="Coils"/>
    </source>
</evidence>
<dbReference type="EMBL" id="JBHSMS010000015">
    <property type="protein sequence ID" value="MFC5510416.1"/>
    <property type="molecule type" value="Genomic_DNA"/>
</dbReference>
<keyword evidence="6" id="KW-0175">Coiled coil</keyword>
<keyword evidence="3" id="KW-0805">Transcription regulation</keyword>
<organism evidence="8 9">
    <name type="scientific">Massilia jejuensis</name>
    <dbReference type="NCBI Taxonomy" id="648894"/>
    <lineage>
        <taxon>Bacteria</taxon>
        <taxon>Pseudomonadati</taxon>
        <taxon>Pseudomonadota</taxon>
        <taxon>Betaproteobacteria</taxon>
        <taxon>Burkholderiales</taxon>
        <taxon>Oxalobacteraceae</taxon>
        <taxon>Telluria group</taxon>
        <taxon>Massilia</taxon>
    </lineage>
</organism>
<dbReference type="InterPro" id="IPR009061">
    <property type="entry name" value="DNA-bd_dom_put_sf"/>
</dbReference>
<dbReference type="Pfam" id="PF00376">
    <property type="entry name" value="MerR"/>
    <property type="match status" value="1"/>
</dbReference>
<dbReference type="InterPro" id="IPR011789">
    <property type="entry name" value="CueR"/>
</dbReference>
<sequence>MNIGEASKTSGVSAKMIRYYEDTGLIPPAARTGSGYRAYARNDVHRLGFIRGARDLGFSVAEIGELLSLWSDRARQSADVKRLAQAHIVELEKRIESLREMADTLQELVSCCAGDERPDCPILAKLEHPDEGDAMSQLQPGMTSVFRNMASVGK</sequence>
<evidence type="ECO:0000256" key="2">
    <source>
        <dbReference type="ARBA" id="ARBA00022490"/>
    </source>
</evidence>
<reference evidence="9" key="1">
    <citation type="journal article" date="2019" name="Int. J. Syst. Evol. Microbiol.">
        <title>The Global Catalogue of Microorganisms (GCM) 10K type strain sequencing project: providing services to taxonomists for standard genome sequencing and annotation.</title>
        <authorList>
            <consortium name="The Broad Institute Genomics Platform"/>
            <consortium name="The Broad Institute Genome Sequencing Center for Infectious Disease"/>
            <person name="Wu L."/>
            <person name="Ma J."/>
        </authorList>
    </citation>
    <scope>NUCLEOTIDE SEQUENCE [LARGE SCALE GENOMIC DNA]</scope>
    <source>
        <strain evidence="9">CCUG 38813</strain>
    </source>
</reference>
<evidence type="ECO:0000256" key="3">
    <source>
        <dbReference type="ARBA" id="ARBA00023015"/>
    </source>
</evidence>
<dbReference type="SMART" id="SM00422">
    <property type="entry name" value="HTH_MERR"/>
    <property type="match status" value="1"/>
</dbReference>
<gene>
    <name evidence="8" type="primary">cueR</name>
    <name evidence="8" type="ORF">ACFPOU_04640</name>
</gene>
<keyword evidence="2" id="KW-0963">Cytoplasm</keyword>
<dbReference type="PROSITE" id="PS50937">
    <property type="entry name" value="HTH_MERR_2"/>
    <property type="match status" value="1"/>
</dbReference>
<evidence type="ECO:0000256" key="4">
    <source>
        <dbReference type="ARBA" id="ARBA00023125"/>
    </source>
</evidence>
<dbReference type="Gene3D" id="1.10.1660.10">
    <property type="match status" value="1"/>
</dbReference>
<dbReference type="CDD" id="cd01108">
    <property type="entry name" value="HTH_CueR"/>
    <property type="match status" value="1"/>
</dbReference>
<feature type="domain" description="HTH merR-type" evidence="7">
    <location>
        <begin position="1"/>
        <end position="69"/>
    </location>
</feature>
<accession>A0ABW0PED8</accession>
<dbReference type="InterPro" id="IPR000551">
    <property type="entry name" value="MerR-type_HTH_dom"/>
</dbReference>
<dbReference type="PANTHER" id="PTHR30204">
    <property type="entry name" value="REDOX-CYCLING DRUG-SENSING TRANSCRIPTIONAL ACTIVATOR SOXR"/>
    <property type="match status" value="1"/>
</dbReference>
<dbReference type="InterPro" id="IPR047057">
    <property type="entry name" value="MerR_fam"/>
</dbReference>
<protein>
    <submittedName>
        <fullName evidence="8">Cu(I)-responsive transcriptional regulator</fullName>
    </submittedName>
</protein>
<proteinExistence type="predicted"/>
<evidence type="ECO:0000256" key="5">
    <source>
        <dbReference type="ARBA" id="ARBA00023163"/>
    </source>
</evidence>
<dbReference type="InterPro" id="IPR015358">
    <property type="entry name" value="Tscrpt_reg_MerR_DNA-bd"/>
</dbReference>
<evidence type="ECO:0000313" key="9">
    <source>
        <dbReference type="Proteomes" id="UP001596031"/>
    </source>
</evidence>
<dbReference type="PRINTS" id="PR00040">
    <property type="entry name" value="HTHMERR"/>
</dbReference>
<dbReference type="NCBIfam" id="TIGR02044">
    <property type="entry name" value="CueR"/>
    <property type="match status" value="1"/>
</dbReference>
<evidence type="ECO:0000313" key="8">
    <source>
        <dbReference type="EMBL" id="MFC5510416.1"/>
    </source>
</evidence>
<keyword evidence="5" id="KW-0804">Transcription</keyword>
<evidence type="ECO:0000259" key="7">
    <source>
        <dbReference type="PROSITE" id="PS50937"/>
    </source>
</evidence>
<name>A0ABW0PED8_9BURK</name>
<dbReference type="SUPFAM" id="SSF46955">
    <property type="entry name" value="Putative DNA-binding domain"/>
    <property type="match status" value="1"/>
</dbReference>
<feature type="coiled-coil region" evidence="6">
    <location>
        <begin position="81"/>
        <end position="108"/>
    </location>
</feature>
<dbReference type="PANTHER" id="PTHR30204:SF94">
    <property type="entry name" value="HEAVY METAL-DEPENDENT TRANSCRIPTIONAL REGULATOR HI_0293-RELATED"/>
    <property type="match status" value="1"/>
</dbReference>